<evidence type="ECO:0000313" key="1">
    <source>
        <dbReference type="EMBL" id="EYB99325.1"/>
    </source>
</evidence>
<comment type="caution">
    <text evidence="1">The sequence shown here is derived from an EMBL/GenBank/DDBJ whole genome shotgun (WGS) entry which is preliminary data.</text>
</comment>
<dbReference type="AlphaFoldDB" id="A0A016T9G2"/>
<sequence length="87" mass="9702">MKPNRRILLLGRLSLAATPLHRQICTTMLCKKKPQETSPMPNCEKGRLGAHKVTTFREGNEYAGQGRVQDRTLQAPGISCLQRCALL</sequence>
<reference evidence="2" key="1">
    <citation type="journal article" date="2015" name="Nat. Genet.">
        <title>The genome and transcriptome of the zoonotic hookworm Ancylostoma ceylanicum identify infection-specific gene families.</title>
        <authorList>
            <person name="Schwarz E.M."/>
            <person name="Hu Y."/>
            <person name="Antoshechkin I."/>
            <person name="Miller M.M."/>
            <person name="Sternberg P.W."/>
            <person name="Aroian R.V."/>
        </authorList>
    </citation>
    <scope>NUCLEOTIDE SEQUENCE</scope>
    <source>
        <strain evidence="2">HY135</strain>
    </source>
</reference>
<organism evidence="1 2">
    <name type="scientific">Ancylostoma ceylanicum</name>
    <dbReference type="NCBI Taxonomy" id="53326"/>
    <lineage>
        <taxon>Eukaryota</taxon>
        <taxon>Metazoa</taxon>
        <taxon>Ecdysozoa</taxon>
        <taxon>Nematoda</taxon>
        <taxon>Chromadorea</taxon>
        <taxon>Rhabditida</taxon>
        <taxon>Rhabditina</taxon>
        <taxon>Rhabditomorpha</taxon>
        <taxon>Strongyloidea</taxon>
        <taxon>Ancylostomatidae</taxon>
        <taxon>Ancylostomatinae</taxon>
        <taxon>Ancylostoma</taxon>
    </lineage>
</organism>
<evidence type="ECO:0000313" key="2">
    <source>
        <dbReference type="Proteomes" id="UP000024635"/>
    </source>
</evidence>
<keyword evidence="2" id="KW-1185">Reference proteome</keyword>
<gene>
    <name evidence="1" type="primary">Acey_s0123.g1146</name>
    <name evidence="1" type="ORF">Y032_0123g1146</name>
</gene>
<dbReference type="Proteomes" id="UP000024635">
    <property type="component" value="Unassembled WGS sequence"/>
</dbReference>
<accession>A0A016T9G2</accession>
<proteinExistence type="predicted"/>
<dbReference type="EMBL" id="JARK01001459">
    <property type="protein sequence ID" value="EYB99325.1"/>
    <property type="molecule type" value="Genomic_DNA"/>
</dbReference>
<name>A0A016T9G2_9BILA</name>
<protein>
    <submittedName>
        <fullName evidence="1">Uncharacterized protein</fullName>
    </submittedName>
</protein>